<feature type="compositionally biased region" description="Low complexity" evidence="1">
    <location>
        <begin position="346"/>
        <end position="357"/>
    </location>
</feature>
<name>A0A2A2KY37_9BILA</name>
<feature type="transmembrane region" description="Helical" evidence="2">
    <location>
        <begin position="404"/>
        <end position="429"/>
    </location>
</feature>
<dbReference type="AlphaFoldDB" id="A0A2A2KY37"/>
<feature type="transmembrane region" description="Helical" evidence="2">
    <location>
        <begin position="511"/>
        <end position="531"/>
    </location>
</feature>
<feature type="transmembrane region" description="Helical" evidence="2">
    <location>
        <begin position="469"/>
        <end position="491"/>
    </location>
</feature>
<comment type="caution">
    <text evidence="3">The sequence shown here is derived from an EMBL/GenBank/DDBJ whole genome shotgun (WGS) entry which is preliminary data.</text>
</comment>
<dbReference type="EMBL" id="LIAE01007506">
    <property type="protein sequence ID" value="PAV78855.1"/>
    <property type="molecule type" value="Genomic_DNA"/>
</dbReference>
<feature type="transmembrane region" description="Helical" evidence="2">
    <location>
        <begin position="171"/>
        <end position="194"/>
    </location>
</feature>
<feature type="transmembrane region" description="Helical" evidence="2">
    <location>
        <begin position="370"/>
        <end position="392"/>
    </location>
</feature>
<evidence type="ECO:0000313" key="4">
    <source>
        <dbReference type="Proteomes" id="UP000218231"/>
    </source>
</evidence>
<protein>
    <submittedName>
        <fullName evidence="3">Uncharacterized protein</fullName>
    </submittedName>
</protein>
<organism evidence="3 4">
    <name type="scientific">Diploscapter pachys</name>
    <dbReference type="NCBI Taxonomy" id="2018661"/>
    <lineage>
        <taxon>Eukaryota</taxon>
        <taxon>Metazoa</taxon>
        <taxon>Ecdysozoa</taxon>
        <taxon>Nematoda</taxon>
        <taxon>Chromadorea</taxon>
        <taxon>Rhabditida</taxon>
        <taxon>Rhabditina</taxon>
        <taxon>Rhabditomorpha</taxon>
        <taxon>Rhabditoidea</taxon>
        <taxon>Rhabditidae</taxon>
        <taxon>Diploscapter</taxon>
    </lineage>
</organism>
<keyword evidence="2" id="KW-0472">Membrane</keyword>
<gene>
    <name evidence="3" type="ORF">WR25_18002</name>
</gene>
<dbReference type="PANTHER" id="PTHR22718:SF25">
    <property type="entry name" value="G-PROTEIN COUPLED RECEPTORS FAMILY 1 PROFILE DOMAIN-CONTAINING PROTEIN"/>
    <property type="match status" value="1"/>
</dbReference>
<dbReference type="SUPFAM" id="SSF81321">
    <property type="entry name" value="Family A G protein-coupled receptor-like"/>
    <property type="match status" value="1"/>
</dbReference>
<keyword evidence="4" id="KW-1185">Reference proteome</keyword>
<sequence length="618" mass="69570">MAFFSSEDQSDDGNFIHSTVSVQPMSDASRAFFYTTSLVLTIQIFVANGAVVIFMFSNRSKSSTSFYRLMCVYVMINFVSSGVTLLTITVLSILGIDYSPLPPPKLSNDPGSHPPMQKDDKQDYMMTDVGVVRDIFICVYTSIVLFLIGLNRFGAFVWNPIEKYIFGKTGLRIVNLLMLIAATGISVSMCFIGMRKRKFAKDKGIMLNGVNEAANYTMEIFYVIPILSFGFYLAAIISLRQKRSLVRSEQTNVLLSKTENITLKIGIEILTVYSLALIFRESCKFVPKNLVNYFMQTEKIIATTPQLAVPIILIIRMSEFRSFLMNTICCKTNKNGNINTADSLKSKQNNSKSNQHGKSNDTKKDPSRTFFYAAILVLTIQTFVTNGAVVIFMFSNRSRSSTSFYRLMCVYMMINFVSSGVTLLTIIVLKILGMNYSPLPPPKPPHDPEGYLPMQKDDKRVDMVMDGGVVLDLFVCVYTSIVLFLIGLNRFGAFVWSPIEKYIFGKTGLRIVNLLMLIAATGISVSMCFIGMRKRKFAEDTEIMVSGANEGANLALIFHELREWAPRNLMDYFMETERIIAAIPQLAVPIILIIRMSEFRFRSIPQSTSHKSSQYTFS</sequence>
<evidence type="ECO:0000256" key="1">
    <source>
        <dbReference type="SAM" id="MobiDB-lite"/>
    </source>
</evidence>
<keyword evidence="2" id="KW-1133">Transmembrane helix</keyword>
<reference evidence="3 4" key="1">
    <citation type="journal article" date="2017" name="Curr. Biol.">
        <title>Genome architecture and evolution of a unichromosomal asexual nematode.</title>
        <authorList>
            <person name="Fradin H."/>
            <person name="Zegar C."/>
            <person name="Gutwein M."/>
            <person name="Lucas J."/>
            <person name="Kovtun M."/>
            <person name="Corcoran D."/>
            <person name="Baugh L.R."/>
            <person name="Kiontke K."/>
            <person name="Gunsalus K."/>
            <person name="Fitch D.H."/>
            <person name="Piano F."/>
        </authorList>
    </citation>
    <scope>NUCLEOTIDE SEQUENCE [LARGE SCALE GENOMIC DNA]</scope>
    <source>
        <strain evidence="3">PF1309</strain>
    </source>
</reference>
<feature type="transmembrane region" description="Helical" evidence="2">
    <location>
        <begin position="69"/>
        <end position="96"/>
    </location>
</feature>
<dbReference type="Gene3D" id="1.20.1070.10">
    <property type="entry name" value="Rhodopsin 7-helix transmembrane proteins"/>
    <property type="match status" value="2"/>
</dbReference>
<evidence type="ECO:0000256" key="2">
    <source>
        <dbReference type="SAM" id="Phobius"/>
    </source>
</evidence>
<feature type="transmembrane region" description="Helical" evidence="2">
    <location>
        <begin position="31"/>
        <end position="57"/>
    </location>
</feature>
<dbReference type="OrthoDB" id="5801087at2759"/>
<proteinExistence type="predicted"/>
<feature type="transmembrane region" description="Helical" evidence="2">
    <location>
        <begin position="220"/>
        <end position="240"/>
    </location>
</feature>
<dbReference type="Proteomes" id="UP000218231">
    <property type="component" value="Unassembled WGS sequence"/>
</dbReference>
<evidence type="ECO:0000313" key="3">
    <source>
        <dbReference type="EMBL" id="PAV78855.1"/>
    </source>
</evidence>
<accession>A0A2A2KY37</accession>
<dbReference type="PANTHER" id="PTHR22718">
    <property type="entry name" value="SERPENTINE RECEPTOR, CLASS X"/>
    <property type="match status" value="1"/>
</dbReference>
<feature type="region of interest" description="Disordered" evidence="1">
    <location>
        <begin position="340"/>
        <end position="363"/>
    </location>
</feature>
<feature type="transmembrane region" description="Helical" evidence="2">
    <location>
        <begin position="131"/>
        <end position="150"/>
    </location>
</feature>
<keyword evidence="2" id="KW-0812">Transmembrane</keyword>